<reference evidence="11" key="1">
    <citation type="submission" date="2014-01" db="EMBL/GenBank/DDBJ databases">
        <authorList>
            <person name="Aslett M."/>
        </authorList>
    </citation>
    <scope>NUCLEOTIDE SEQUENCE</scope>
</reference>
<dbReference type="GO" id="GO:0005886">
    <property type="term" value="C:plasma membrane"/>
    <property type="evidence" value="ECO:0007669"/>
    <property type="project" value="TreeGrafter"/>
</dbReference>
<comment type="similarity">
    <text evidence="8">Belongs to the two pore domain potassium channel (TC 1.A.1.8) family.</text>
</comment>
<evidence type="ECO:0000256" key="2">
    <source>
        <dbReference type="ARBA" id="ARBA00022448"/>
    </source>
</evidence>
<keyword evidence="3 8" id="KW-0812">Transmembrane</keyword>
<dbReference type="InterPro" id="IPR013099">
    <property type="entry name" value="K_chnl_dom"/>
</dbReference>
<keyword evidence="5 8" id="KW-0406">Ion transport</keyword>
<keyword evidence="6 9" id="KW-0472">Membrane</keyword>
<feature type="transmembrane region" description="Helical" evidence="9">
    <location>
        <begin position="12"/>
        <end position="35"/>
    </location>
</feature>
<name>A0A077Z0Y7_TRITR</name>
<reference evidence="11" key="2">
    <citation type="submission" date="2014-03" db="EMBL/GenBank/DDBJ databases">
        <title>The whipworm genome and dual-species transcriptomics of an intimate host-pathogen interaction.</title>
        <authorList>
            <person name="Foth B.J."/>
            <person name="Tsai I.J."/>
            <person name="Reid A.J."/>
            <person name="Bancroft A.J."/>
            <person name="Nichol S."/>
            <person name="Tracey A."/>
            <person name="Holroyd N."/>
            <person name="Cotton J.A."/>
            <person name="Stanley E.J."/>
            <person name="Zarowiecki M."/>
            <person name="Liu J.Z."/>
            <person name="Huckvale T."/>
            <person name="Cooper P.J."/>
            <person name="Grencis R.K."/>
            <person name="Berriman M."/>
        </authorList>
    </citation>
    <scope>NUCLEOTIDE SEQUENCE [LARGE SCALE GENOMIC DNA]</scope>
</reference>
<keyword evidence="7 8" id="KW-0407">Ion channel</keyword>
<evidence type="ECO:0000256" key="5">
    <source>
        <dbReference type="ARBA" id="ARBA00023065"/>
    </source>
</evidence>
<evidence type="ECO:0000313" key="11">
    <source>
        <dbReference type="EMBL" id="CDW52265.1"/>
    </source>
</evidence>
<protein>
    <submittedName>
        <fullName evidence="11">Potassium channels protein 7, TWiK family</fullName>
    </submittedName>
</protein>
<proteinExistence type="inferred from homology"/>
<feature type="transmembrane region" description="Helical" evidence="9">
    <location>
        <begin position="266"/>
        <end position="283"/>
    </location>
</feature>
<dbReference type="EMBL" id="HG805818">
    <property type="protein sequence ID" value="CDW52265.1"/>
    <property type="molecule type" value="Genomic_DNA"/>
</dbReference>
<dbReference type="GO" id="GO:0015271">
    <property type="term" value="F:outward rectifier potassium channel activity"/>
    <property type="evidence" value="ECO:0007669"/>
    <property type="project" value="TreeGrafter"/>
</dbReference>
<evidence type="ECO:0000256" key="4">
    <source>
        <dbReference type="ARBA" id="ARBA00022989"/>
    </source>
</evidence>
<keyword evidence="12" id="KW-1185">Reference proteome</keyword>
<dbReference type="GO" id="GO:0030322">
    <property type="term" value="P:stabilization of membrane potential"/>
    <property type="evidence" value="ECO:0007669"/>
    <property type="project" value="TreeGrafter"/>
</dbReference>
<evidence type="ECO:0000256" key="8">
    <source>
        <dbReference type="RuleBase" id="RU003857"/>
    </source>
</evidence>
<keyword evidence="2 8" id="KW-0813">Transport</keyword>
<dbReference type="PROSITE" id="PS51257">
    <property type="entry name" value="PROKAR_LIPOPROTEIN"/>
    <property type="match status" value="1"/>
</dbReference>
<dbReference type="SUPFAM" id="SSF81324">
    <property type="entry name" value="Voltage-gated potassium channels"/>
    <property type="match status" value="2"/>
</dbReference>
<dbReference type="PANTHER" id="PTHR11003:SF90">
    <property type="entry name" value="POTASSIUM CHANNEL DOMAIN-CONTAINING PROTEIN"/>
    <property type="match status" value="1"/>
</dbReference>
<dbReference type="GO" id="GO:0022841">
    <property type="term" value="F:potassium ion leak channel activity"/>
    <property type="evidence" value="ECO:0007669"/>
    <property type="project" value="TreeGrafter"/>
</dbReference>
<feature type="domain" description="Potassium channel" evidence="10">
    <location>
        <begin position="242"/>
        <end position="312"/>
    </location>
</feature>
<feature type="transmembrane region" description="Helical" evidence="9">
    <location>
        <begin position="234"/>
        <end position="254"/>
    </location>
</feature>
<evidence type="ECO:0000256" key="1">
    <source>
        <dbReference type="ARBA" id="ARBA00004141"/>
    </source>
</evidence>
<dbReference type="InterPro" id="IPR003280">
    <property type="entry name" value="2pore_dom_K_chnl"/>
</dbReference>
<dbReference type="Proteomes" id="UP000030665">
    <property type="component" value="Unassembled WGS sequence"/>
</dbReference>
<evidence type="ECO:0000256" key="3">
    <source>
        <dbReference type="ARBA" id="ARBA00022692"/>
    </source>
</evidence>
<feature type="transmembrane region" description="Helical" evidence="9">
    <location>
        <begin position="141"/>
        <end position="159"/>
    </location>
</feature>
<feature type="transmembrane region" description="Helical" evidence="9">
    <location>
        <begin position="289"/>
        <end position="316"/>
    </location>
</feature>
<dbReference type="Pfam" id="PF07885">
    <property type="entry name" value="Ion_trans_2"/>
    <property type="match status" value="2"/>
</dbReference>
<organism evidence="11 12">
    <name type="scientific">Trichuris trichiura</name>
    <name type="common">Whipworm</name>
    <name type="synonym">Trichocephalus trichiurus</name>
    <dbReference type="NCBI Taxonomy" id="36087"/>
    <lineage>
        <taxon>Eukaryota</taxon>
        <taxon>Metazoa</taxon>
        <taxon>Ecdysozoa</taxon>
        <taxon>Nematoda</taxon>
        <taxon>Enoplea</taxon>
        <taxon>Dorylaimia</taxon>
        <taxon>Trichinellida</taxon>
        <taxon>Trichuridae</taxon>
        <taxon>Trichuris</taxon>
    </lineage>
</organism>
<sequence length="410" mass="46918">MQIYLQKIKIILSHVGLVLISCLYIVFGSMIFYHVEQPHEIKIRQWNIARVIEKRDTLMEAIWSPPSEMNVSLSHYAHMVNDLTESLLNAYDTRYVKVAHLCNTSEEINVWTYRAAIFFTATFLTTIGYGNLVPMSALSKAFSLVYGLIGIPLILITITNSGKFLGECMVTAYNMGCSSKLRRLVCRKKRMEKERRQSETCNRETGAKNHDQAEQRHLLMEELNKVGLPEFVDIPASLVLAVLLVYITFGALLFQYVEKWDFVDSLYFSFITMTTIGFGDLVPENQAHYFSVLLYIMVGLMLTTMTIDLVGVRYIVKVHYFGRAIQDASYTLVNIGGRLMSLEDVLKYAPLFHRQVDAELSRKQSKRTRQGAYVPEDIKSIRYIDIPARPSSISHVRLSQQFSISNEANE</sequence>
<dbReference type="OrthoDB" id="297496at2759"/>
<evidence type="ECO:0000313" key="12">
    <source>
        <dbReference type="Proteomes" id="UP000030665"/>
    </source>
</evidence>
<feature type="transmembrane region" description="Helical" evidence="9">
    <location>
        <begin position="111"/>
        <end position="129"/>
    </location>
</feature>
<dbReference type="Gene3D" id="1.10.287.70">
    <property type="match status" value="1"/>
</dbReference>
<dbReference type="AlphaFoldDB" id="A0A077Z0Y7"/>
<evidence type="ECO:0000256" key="6">
    <source>
        <dbReference type="ARBA" id="ARBA00023136"/>
    </source>
</evidence>
<dbReference type="STRING" id="36087.A0A077Z0Y7"/>
<feature type="domain" description="Potassium channel" evidence="10">
    <location>
        <begin position="102"/>
        <end position="165"/>
    </location>
</feature>
<evidence type="ECO:0000259" key="10">
    <source>
        <dbReference type="Pfam" id="PF07885"/>
    </source>
</evidence>
<accession>A0A077Z0Y7</accession>
<gene>
    <name evidence="11" type="ORF">TTRE_0000052401</name>
</gene>
<dbReference type="PANTHER" id="PTHR11003">
    <property type="entry name" value="POTASSIUM CHANNEL, SUBFAMILY K"/>
    <property type="match status" value="1"/>
</dbReference>
<comment type="subcellular location">
    <subcellularLocation>
        <location evidence="1">Membrane</location>
        <topology evidence="1">Multi-pass membrane protein</topology>
    </subcellularLocation>
</comment>
<evidence type="ECO:0000256" key="7">
    <source>
        <dbReference type="ARBA" id="ARBA00023303"/>
    </source>
</evidence>
<evidence type="ECO:0000256" key="9">
    <source>
        <dbReference type="SAM" id="Phobius"/>
    </source>
</evidence>
<keyword evidence="4 9" id="KW-1133">Transmembrane helix</keyword>
<dbReference type="PRINTS" id="PR01333">
    <property type="entry name" value="2POREKCHANEL"/>
</dbReference>